<dbReference type="RefSeq" id="XP_028464925.1">
    <property type="nucleotide sequence ID" value="XM_028608216.1"/>
</dbReference>
<dbReference type="EMBL" id="ML119057">
    <property type="protein sequence ID" value="ROT37119.1"/>
    <property type="molecule type" value="Genomic_DNA"/>
</dbReference>
<dbReference type="STRING" id="1314773.A0A3N2PRH4"/>
<reference evidence="1 2" key="1">
    <citation type="journal article" date="2018" name="Mol. Ecol.">
        <title>The obligate alkalophilic soda-lake fungus Sodiomyces alkalinus has shifted to a protein diet.</title>
        <authorList>
            <person name="Grum-Grzhimaylo A.A."/>
            <person name="Falkoski D.L."/>
            <person name="van den Heuvel J."/>
            <person name="Valero-Jimenez C.A."/>
            <person name="Min B."/>
            <person name="Choi I.G."/>
            <person name="Lipzen A."/>
            <person name="Daum C.G."/>
            <person name="Aanen D.K."/>
            <person name="Tsang A."/>
            <person name="Henrissat B."/>
            <person name="Bilanenko E.N."/>
            <person name="de Vries R.P."/>
            <person name="van Kan J.A.L."/>
            <person name="Grigoriev I.V."/>
            <person name="Debets A.J.M."/>
        </authorList>
    </citation>
    <scope>NUCLEOTIDE SEQUENCE [LARGE SCALE GENOMIC DNA]</scope>
    <source>
        <strain evidence="1 2">F11</strain>
    </source>
</reference>
<gene>
    <name evidence="1" type="ORF">SODALDRAFT_280094</name>
</gene>
<dbReference type="PANTHER" id="PTHR46082:SF6">
    <property type="entry name" value="AAA+ ATPASE DOMAIN-CONTAINING PROTEIN-RELATED"/>
    <property type="match status" value="1"/>
</dbReference>
<dbReference type="InterPro" id="IPR053137">
    <property type="entry name" value="NLR-like"/>
</dbReference>
<sequence length="81" mass="9053">DEAEAIYRRALAGYEKALGPDHTSTLSTVNNLGNLYKARGKLDNTEAIYLRALAGTEKALGPDHPSTRLVIRNLEKLHHRW</sequence>
<dbReference type="InterPro" id="IPR011990">
    <property type="entry name" value="TPR-like_helical_dom_sf"/>
</dbReference>
<dbReference type="PANTHER" id="PTHR46082">
    <property type="entry name" value="ATP/GTP-BINDING PROTEIN-RELATED"/>
    <property type="match status" value="1"/>
</dbReference>
<proteinExistence type="predicted"/>
<organism evidence="1 2">
    <name type="scientific">Sodiomyces alkalinus (strain CBS 110278 / VKM F-3762 / F11)</name>
    <name type="common">Alkaliphilic filamentous fungus</name>
    <dbReference type="NCBI Taxonomy" id="1314773"/>
    <lineage>
        <taxon>Eukaryota</taxon>
        <taxon>Fungi</taxon>
        <taxon>Dikarya</taxon>
        <taxon>Ascomycota</taxon>
        <taxon>Pezizomycotina</taxon>
        <taxon>Sordariomycetes</taxon>
        <taxon>Hypocreomycetidae</taxon>
        <taxon>Glomerellales</taxon>
        <taxon>Plectosphaerellaceae</taxon>
        <taxon>Sodiomyces</taxon>
    </lineage>
</organism>
<accession>A0A3N2PRH4</accession>
<name>A0A3N2PRH4_SODAK</name>
<evidence type="ECO:0008006" key="3">
    <source>
        <dbReference type="Google" id="ProtNLM"/>
    </source>
</evidence>
<feature type="non-terminal residue" evidence="1">
    <location>
        <position position="1"/>
    </location>
</feature>
<dbReference type="GeneID" id="39576694"/>
<dbReference type="Proteomes" id="UP000272025">
    <property type="component" value="Unassembled WGS sequence"/>
</dbReference>
<dbReference type="Pfam" id="PF13374">
    <property type="entry name" value="TPR_10"/>
    <property type="match status" value="2"/>
</dbReference>
<dbReference type="SUPFAM" id="SSF48452">
    <property type="entry name" value="TPR-like"/>
    <property type="match status" value="1"/>
</dbReference>
<dbReference type="Gene3D" id="1.25.40.10">
    <property type="entry name" value="Tetratricopeptide repeat domain"/>
    <property type="match status" value="1"/>
</dbReference>
<keyword evidence="2" id="KW-1185">Reference proteome</keyword>
<evidence type="ECO:0000313" key="1">
    <source>
        <dbReference type="EMBL" id="ROT37119.1"/>
    </source>
</evidence>
<evidence type="ECO:0000313" key="2">
    <source>
        <dbReference type="Proteomes" id="UP000272025"/>
    </source>
</evidence>
<protein>
    <recommendedName>
        <fullName evidence="3">TPR-like protein</fullName>
    </recommendedName>
</protein>
<dbReference type="AlphaFoldDB" id="A0A3N2PRH4"/>
<dbReference type="OrthoDB" id="427518at2759"/>